<accession>A0A3M6ZAA4</accession>
<protein>
    <recommendedName>
        <fullName evidence="3">tRNA (adenine(58)-N(1))-methyltransferase non-catalytic subunit TRM6</fullName>
    </recommendedName>
    <alternativeName>
        <fullName evidence="6">tRNA(m1A58)-methyltransferase subunit TRM6</fullName>
    </alternativeName>
</protein>
<evidence type="ECO:0000256" key="7">
    <source>
        <dbReference type="SAM" id="MobiDB-lite"/>
    </source>
</evidence>
<reference evidence="10 11" key="1">
    <citation type="journal article" date="2018" name="BMC Genomics">
        <title>Genomic evidence for intraspecific hybridization in a clonal and extremely halotolerant yeast.</title>
        <authorList>
            <person name="Gostincar C."/>
            <person name="Stajich J.E."/>
            <person name="Zupancic J."/>
            <person name="Zalar P."/>
            <person name="Gunde-Cimerman N."/>
        </authorList>
    </citation>
    <scope>NUCLEOTIDE SEQUENCE [LARGE SCALE GENOMIC DNA]</scope>
    <source>
        <strain evidence="9 11">EXF-6651</strain>
        <strain evidence="8 10">EXF-6669</strain>
    </source>
</reference>
<dbReference type="EMBL" id="QWIL01000839">
    <property type="protein sequence ID" value="RMY12275.1"/>
    <property type="molecule type" value="Genomic_DNA"/>
</dbReference>
<evidence type="ECO:0000256" key="2">
    <source>
        <dbReference type="ARBA" id="ARBA00008320"/>
    </source>
</evidence>
<dbReference type="GO" id="GO:0005634">
    <property type="term" value="C:nucleus"/>
    <property type="evidence" value="ECO:0007669"/>
    <property type="project" value="UniProtKB-SubCell"/>
</dbReference>
<gene>
    <name evidence="9" type="ORF">D0866_02316</name>
    <name evidence="8" type="ORF">D0867_07814</name>
</gene>
<name>A0A3M6ZAA4_HORWE</name>
<evidence type="ECO:0000313" key="8">
    <source>
        <dbReference type="EMBL" id="RMY12275.1"/>
    </source>
</evidence>
<dbReference type="PANTHER" id="PTHR12945:SF0">
    <property type="entry name" value="TRNA (ADENINE(58)-N(1))-METHYLTRANSFERASE NON-CATALYTIC SUBUNIT TRM6"/>
    <property type="match status" value="1"/>
</dbReference>
<proteinExistence type="inferred from homology"/>
<keyword evidence="5" id="KW-0539">Nucleus</keyword>
<evidence type="ECO:0000313" key="9">
    <source>
        <dbReference type="EMBL" id="RMY38866.1"/>
    </source>
</evidence>
<dbReference type="InterPro" id="IPR017423">
    <property type="entry name" value="TRM6"/>
</dbReference>
<feature type="region of interest" description="Disordered" evidence="7">
    <location>
        <begin position="91"/>
        <end position="115"/>
    </location>
</feature>
<comment type="subcellular location">
    <subcellularLocation>
        <location evidence="1">Nucleus</location>
    </subcellularLocation>
</comment>
<evidence type="ECO:0000256" key="3">
    <source>
        <dbReference type="ARBA" id="ARBA00021704"/>
    </source>
</evidence>
<evidence type="ECO:0000256" key="6">
    <source>
        <dbReference type="ARBA" id="ARBA00032319"/>
    </source>
</evidence>
<evidence type="ECO:0000313" key="11">
    <source>
        <dbReference type="Proteomes" id="UP000276864"/>
    </source>
</evidence>
<keyword evidence="4" id="KW-0819">tRNA processing</keyword>
<evidence type="ECO:0000256" key="1">
    <source>
        <dbReference type="ARBA" id="ARBA00004123"/>
    </source>
</evidence>
<feature type="compositionally biased region" description="Polar residues" evidence="7">
    <location>
        <begin position="293"/>
        <end position="306"/>
    </location>
</feature>
<dbReference type="OrthoDB" id="10254665at2759"/>
<feature type="region of interest" description="Disordered" evidence="7">
    <location>
        <begin position="276"/>
        <end position="351"/>
    </location>
</feature>
<organism evidence="8 10">
    <name type="scientific">Hortaea werneckii</name>
    <name type="common">Black yeast</name>
    <name type="synonym">Cladosporium werneckii</name>
    <dbReference type="NCBI Taxonomy" id="91943"/>
    <lineage>
        <taxon>Eukaryota</taxon>
        <taxon>Fungi</taxon>
        <taxon>Dikarya</taxon>
        <taxon>Ascomycota</taxon>
        <taxon>Pezizomycotina</taxon>
        <taxon>Dothideomycetes</taxon>
        <taxon>Dothideomycetidae</taxon>
        <taxon>Mycosphaerellales</taxon>
        <taxon>Teratosphaeriaceae</taxon>
        <taxon>Hortaea</taxon>
    </lineage>
</organism>
<dbReference type="GO" id="GO:0030488">
    <property type="term" value="P:tRNA methylation"/>
    <property type="evidence" value="ECO:0007669"/>
    <property type="project" value="InterPro"/>
</dbReference>
<evidence type="ECO:0000256" key="5">
    <source>
        <dbReference type="ARBA" id="ARBA00023242"/>
    </source>
</evidence>
<comment type="caution">
    <text evidence="8">The sequence shown here is derived from an EMBL/GenBank/DDBJ whole genome shotgun (WGS) entry which is preliminary data.</text>
</comment>
<dbReference type="Proteomes" id="UP000271337">
    <property type="component" value="Unassembled WGS sequence"/>
</dbReference>
<sequence>MASQPSMPEVHSCIKPNAWLFLRLPNEMVKCIEVKPNQIIDVGKIGSFPSNFLLGRPYYYTYEIQEKRPDEAYSRLRIVPPSELNAEIVAEESTPNESRGDPATPASGNNDLPASYDLLTDDAAATKTNRLTVDDASRQALSQPEIEELKKTAQGKEVIEKILAGHAGLDEKTIWSKAKYMLRKRNKYLKRFTVLPMDIGNLIDHILEKEPARILEMREETLGLMMAWSNAHTEVAQELDRSRDGKKVGGGRWLVVDETGGLVVAAMAERMNLLHKPEEKKSKGQGNGEAPQDSINGSSGQQSNDVSMPDAPATDGNDNAPPKSNAKLESQDPTQNQQHRDFPSPAPTNTITLLHPAVQPNISLLKHFGYDSNGPDTAHPLHTHLKPLSWLQLLHPTDDPTYAEPHAVPDTDLAKWKSGKRGTYFKKRRRWERCRTIVDETREGGFDGLIVASNMDPATILPHTVPLIRGGGHVVVYAPTIEPLVNLMDLYSRERRTAYIQLLSSRKTTGTSPMQEEELTHDFPVDPRLLLAPTLQTSRVREWQVLPGRTHPNMTGRGGSEGFVFTARKVIPLEGAVEARGNFGKKRKVVAPSGSVMAAGSGAGGEGEGG</sequence>
<evidence type="ECO:0000256" key="4">
    <source>
        <dbReference type="ARBA" id="ARBA00022694"/>
    </source>
</evidence>
<dbReference type="PANTHER" id="PTHR12945">
    <property type="entry name" value="TRANSLATION INITIATION FACTOR EIF3-RELATED"/>
    <property type="match status" value="1"/>
</dbReference>
<evidence type="ECO:0000313" key="10">
    <source>
        <dbReference type="Proteomes" id="UP000271337"/>
    </source>
</evidence>
<dbReference type="GO" id="GO:0031515">
    <property type="term" value="C:tRNA (m1A) methyltransferase complex"/>
    <property type="evidence" value="ECO:0007669"/>
    <property type="project" value="InterPro"/>
</dbReference>
<comment type="similarity">
    <text evidence="2">Belongs to the TRM6/GCD10 family.</text>
</comment>
<dbReference type="Pfam" id="PF04189">
    <property type="entry name" value="Gcd10p"/>
    <property type="match status" value="1"/>
</dbReference>
<dbReference type="Proteomes" id="UP000276864">
    <property type="component" value="Unassembled WGS sequence"/>
</dbReference>
<dbReference type="AlphaFoldDB" id="A0A3M6ZAA4"/>
<dbReference type="VEuPathDB" id="FungiDB:BTJ68_04208"/>
<dbReference type="EMBL" id="QWIM01000149">
    <property type="protein sequence ID" value="RMY38866.1"/>
    <property type="molecule type" value="Genomic_DNA"/>
</dbReference>
<feature type="compositionally biased region" description="Polar residues" evidence="7">
    <location>
        <begin position="327"/>
        <end position="337"/>
    </location>
</feature>